<feature type="signal peptide" evidence="1">
    <location>
        <begin position="1"/>
        <end position="27"/>
    </location>
</feature>
<name>A0ABR6ZDS1_9BURK</name>
<organism evidence="2 3">
    <name type="scientific">Undibacterium umbellatum</name>
    <dbReference type="NCBI Taxonomy" id="2762300"/>
    <lineage>
        <taxon>Bacteria</taxon>
        <taxon>Pseudomonadati</taxon>
        <taxon>Pseudomonadota</taxon>
        <taxon>Betaproteobacteria</taxon>
        <taxon>Burkholderiales</taxon>
        <taxon>Oxalobacteraceae</taxon>
        <taxon>Undibacterium</taxon>
    </lineage>
</organism>
<reference evidence="2 3" key="1">
    <citation type="submission" date="2020-08" db="EMBL/GenBank/DDBJ databases">
        <title>Novel species isolated from subtropical streams in China.</title>
        <authorList>
            <person name="Lu H."/>
        </authorList>
    </citation>
    <scope>NUCLEOTIDE SEQUENCE [LARGE SCALE GENOMIC DNA]</scope>
    <source>
        <strain evidence="2 3">NL8W</strain>
    </source>
</reference>
<evidence type="ECO:0000313" key="2">
    <source>
        <dbReference type="EMBL" id="MBC3909347.1"/>
    </source>
</evidence>
<feature type="chain" id="PRO_5046894544" evidence="1">
    <location>
        <begin position="28"/>
        <end position="175"/>
    </location>
</feature>
<dbReference type="RefSeq" id="WP_186954869.1">
    <property type="nucleotide sequence ID" value="NZ_JACOFX010000009.1"/>
</dbReference>
<protein>
    <submittedName>
        <fullName evidence="2">Uncharacterized protein</fullName>
    </submittedName>
</protein>
<gene>
    <name evidence="2" type="ORF">H8L47_17450</name>
</gene>
<dbReference type="EMBL" id="JACOFX010000009">
    <property type="protein sequence ID" value="MBC3909347.1"/>
    <property type="molecule type" value="Genomic_DNA"/>
</dbReference>
<proteinExistence type="predicted"/>
<evidence type="ECO:0000256" key="1">
    <source>
        <dbReference type="SAM" id="SignalP"/>
    </source>
</evidence>
<comment type="caution">
    <text evidence="2">The sequence shown here is derived from an EMBL/GenBank/DDBJ whole genome shotgun (WGS) entry which is preliminary data.</text>
</comment>
<keyword evidence="1" id="KW-0732">Signal</keyword>
<dbReference type="Proteomes" id="UP000646911">
    <property type="component" value="Unassembled WGS sequence"/>
</dbReference>
<keyword evidence="3" id="KW-1185">Reference proteome</keyword>
<accession>A0ABR6ZDS1</accession>
<evidence type="ECO:0000313" key="3">
    <source>
        <dbReference type="Proteomes" id="UP000646911"/>
    </source>
</evidence>
<sequence length="175" mass="19888">MNMPARFLASCFLSLLLSSLLFNEAHADAPLPAPAKTVFNSNNNRVQLISDPALGSKVIDQKNKNKVLWTLSSWFRLAFISDDGEYAVTVYDGLNLIPEDYSDDLIMLSFWQRGKLLHKVRLKEIAPGKHLLRKTASHYAWGHFRGIDEENKFVLERTDGKLLYFDIRTGKMSGN</sequence>